<dbReference type="GO" id="GO:0006511">
    <property type="term" value="P:ubiquitin-dependent protein catabolic process"/>
    <property type="evidence" value="ECO:0007669"/>
    <property type="project" value="InterPro"/>
</dbReference>
<dbReference type="Pfam" id="PF24842">
    <property type="entry name" value="UFD1_N2"/>
    <property type="match status" value="1"/>
</dbReference>
<accession>A0A6C0KBT3</accession>
<proteinExistence type="inferred from homology"/>
<dbReference type="Gene3D" id="2.40.40.50">
    <property type="entry name" value="Ubiquitin fusion degradation protein UFD1, N-terminal domain"/>
    <property type="match status" value="1"/>
</dbReference>
<keyword evidence="2" id="KW-0833">Ubl conjugation pathway</keyword>
<dbReference type="GO" id="GO:0031593">
    <property type="term" value="F:polyubiquitin modification-dependent protein binding"/>
    <property type="evidence" value="ECO:0007669"/>
    <property type="project" value="TreeGrafter"/>
</dbReference>
<comment type="similarity">
    <text evidence="1">Belongs to the UFD1 family.</text>
</comment>
<dbReference type="GO" id="GO:0036503">
    <property type="term" value="P:ERAD pathway"/>
    <property type="evidence" value="ECO:0007669"/>
    <property type="project" value="TreeGrafter"/>
</dbReference>
<dbReference type="InterPro" id="IPR042299">
    <property type="entry name" value="Ufd1-like_Nn"/>
</dbReference>
<dbReference type="Gene3D" id="3.10.330.10">
    <property type="match status" value="1"/>
</dbReference>
<dbReference type="InterPro" id="IPR055418">
    <property type="entry name" value="UFD1_N2"/>
</dbReference>
<dbReference type="Pfam" id="PF03152">
    <property type="entry name" value="UFD1_N1"/>
    <property type="match status" value="1"/>
</dbReference>
<dbReference type="EMBL" id="MN740850">
    <property type="protein sequence ID" value="QHU15139.1"/>
    <property type="molecule type" value="Genomic_DNA"/>
</dbReference>
<evidence type="ECO:0000259" key="3">
    <source>
        <dbReference type="Pfam" id="PF03152"/>
    </source>
</evidence>
<protein>
    <submittedName>
        <fullName evidence="5">Uncharacterized protein</fullName>
    </submittedName>
</protein>
<organism evidence="5">
    <name type="scientific">viral metagenome</name>
    <dbReference type="NCBI Taxonomy" id="1070528"/>
    <lineage>
        <taxon>unclassified sequences</taxon>
        <taxon>metagenomes</taxon>
        <taxon>organismal metagenomes</taxon>
    </lineage>
</organism>
<dbReference type="PANTHER" id="PTHR12555">
    <property type="entry name" value="UBIQUITIN FUSION DEGRADATON PROTEIN 1"/>
    <property type="match status" value="1"/>
</dbReference>
<dbReference type="GO" id="GO:0034098">
    <property type="term" value="C:VCP-NPL4-UFD1 AAA ATPase complex"/>
    <property type="evidence" value="ECO:0007669"/>
    <property type="project" value="TreeGrafter"/>
</dbReference>
<evidence type="ECO:0000313" key="5">
    <source>
        <dbReference type="EMBL" id="QHU15139.1"/>
    </source>
</evidence>
<sequence>MLLKLNKIITYKISYKHPNMEFTTDLLCFSYACSTQNPDMIEKLRCSNKILLPESMLFELTKDNHNSLEQKLYFKVSNNETQYGEVCGVHEFSAPPGVVYLPYHIMESCALQEGNTVKVDLVSPPKGNFMKIRLHNSKEFSKLTNPKVVLEKIISRDYPVVTQGQTIALNYTDLNKVFMIDIVEARPSEIIEIINTDINVDFDKALDYEESPPKKQEVKEAWIPPMNQNVKINHDISGSTIHQNRNLKQFKKTEGFVPFSGKGNVLGRK</sequence>
<evidence type="ECO:0000259" key="4">
    <source>
        <dbReference type="Pfam" id="PF24842"/>
    </source>
</evidence>
<name>A0A6C0KBT3_9ZZZZ</name>
<feature type="domain" description="Ubiquitin fusion degradation protein UFD1 N-terminal subdomain 1" evidence="3">
    <location>
        <begin position="27"/>
        <end position="123"/>
    </location>
</feature>
<dbReference type="InterPro" id="IPR004854">
    <property type="entry name" value="Ufd1-like"/>
</dbReference>
<dbReference type="AlphaFoldDB" id="A0A6C0KBT3"/>
<evidence type="ECO:0000256" key="2">
    <source>
        <dbReference type="ARBA" id="ARBA00022786"/>
    </source>
</evidence>
<dbReference type="PANTHER" id="PTHR12555:SF13">
    <property type="entry name" value="UBIQUITIN RECOGNITION FACTOR IN ER-ASSOCIATED DEGRADATION PROTEIN 1"/>
    <property type="match status" value="1"/>
</dbReference>
<dbReference type="InterPro" id="IPR055417">
    <property type="entry name" value="UFD1_N1"/>
</dbReference>
<feature type="domain" description="Ubiquitin fusion degradation protein UFD1 N-terminal subdomain 2" evidence="4">
    <location>
        <begin position="126"/>
        <end position="204"/>
    </location>
</feature>
<reference evidence="5" key="1">
    <citation type="journal article" date="2020" name="Nature">
        <title>Giant virus diversity and host interactions through global metagenomics.</title>
        <authorList>
            <person name="Schulz F."/>
            <person name="Roux S."/>
            <person name="Paez-Espino D."/>
            <person name="Jungbluth S."/>
            <person name="Walsh D.A."/>
            <person name="Denef V.J."/>
            <person name="McMahon K.D."/>
            <person name="Konstantinidis K.T."/>
            <person name="Eloe-Fadrosh E.A."/>
            <person name="Kyrpides N.C."/>
            <person name="Woyke T."/>
        </authorList>
    </citation>
    <scope>NUCLEOTIDE SEQUENCE</scope>
    <source>
        <strain evidence="5">GVMAG-S-1102244-55</strain>
    </source>
</reference>
<evidence type="ECO:0000256" key="1">
    <source>
        <dbReference type="ARBA" id="ARBA00006043"/>
    </source>
</evidence>